<organism evidence="2 3">
    <name type="scientific">Leyella stercorea</name>
    <dbReference type="NCBI Taxonomy" id="363265"/>
    <lineage>
        <taxon>Bacteria</taxon>
        <taxon>Pseudomonadati</taxon>
        <taxon>Bacteroidota</taxon>
        <taxon>Bacteroidia</taxon>
        <taxon>Bacteroidales</taxon>
        <taxon>Prevotellaceae</taxon>
        <taxon>Leyella</taxon>
    </lineage>
</organism>
<feature type="chain" id="PRO_5018678485" evidence="1">
    <location>
        <begin position="25"/>
        <end position="209"/>
    </location>
</feature>
<keyword evidence="1" id="KW-0732">Signal</keyword>
<evidence type="ECO:0000256" key="1">
    <source>
        <dbReference type="SAM" id="SignalP"/>
    </source>
</evidence>
<evidence type="ECO:0000313" key="2">
    <source>
        <dbReference type="EMBL" id="RHK49682.1"/>
    </source>
</evidence>
<comment type="caution">
    <text evidence="2">The sequence shown here is derived from an EMBL/GenBank/DDBJ whole genome shotgun (WGS) entry which is preliminary data.</text>
</comment>
<feature type="signal peptide" evidence="1">
    <location>
        <begin position="1"/>
        <end position="24"/>
    </location>
</feature>
<protein>
    <submittedName>
        <fullName evidence="2">Uncharacterized protein</fullName>
    </submittedName>
</protein>
<proteinExistence type="predicted"/>
<dbReference type="Proteomes" id="UP000286598">
    <property type="component" value="Unassembled WGS sequence"/>
</dbReference>
<name>A0A3R6JB07_9BACT</name>
<gene>
    <name evidence="2" type="ORF">DW060_08445</name>
</gene>
<keyword evidence="3" id="KW-1185">Reference proteome</keyword>
<evidence type="ECO:0000313" key="3">
    <source>
        <dbReference type="Proteomes" id="UP000286598"/>
    </source>
</evidence>
<dbReference type="AlphaFoldDB" id="A0A3R6JB07"/>
<dbReference type="OrthoDB" id="1049371at2"/>
<dbReference type="EMBL" id="QRNO01000040">
    <property type="protein sequence ID" value="RHK49682.1"/>
    <property type="molecule type" value="Genomic_DNA"/>
</dbReference>
<accession>A0A3R6JB07</accession>
<sequence length="209" mass="23071">MKQRIFNVLLAIALIFCGSSAAFAQSKMLKKDIKKTCKEWKKAGWSLLATASTMEYALTKYRTYVEADEDNHLVLTGIAVGKNPKIGRENAMMNGITSYASRAKAQVVGKMKSIMSSDAEGMSEEEIDKFGAAYEMGVNTKIAGLVKMHFTLVREKGGSKEFQVYMTIDESAAKKARELAAKEAKKKASLNDLSQQVEEFIGDPVEMDE</sequence>
<reference evidence="2 3" key="1">
    <citation type="submission" date="2018-08" db="EMBL/GenBank/DDBJ databases">
        <title>A genome reference for cultivated species of the human gut microbiota.</title>
        <authorList>
            <person name="Zou Y."/>
            <person name="Xue W."/>
            <person name="Luo G."/>
        </authorList>
    </citation>
    <scope>NUCLEOTIDE SEQUENCE [LARGE SCALE GENOMIC DNA]</scope>
    <source>
        <strain evidence="2 3">AF42-9</strain>
    </source>
</reference>